<evidence type="ECO:0000313" key="5">
    <source>
        <dbReference type="Proteomes" id="UP000823749"/>
    </source>
</evidence>
<feature type="repeat" description="PPR" evidence="3">
    <location>
        <begin position="494"/>
        <end position="528"/>
    </location>
</feature>
<evidence type="ECO:0000256" key="1">
    <source>
        <dbReference type="ARBA" id="ARBA00007626"/>
    </source>
</evidence>
<gene>
    <name evidence="4" type="ORF">RHGRI_024738</name>
</gene>
<evidence type="ECO:0000256" key="3">
    <source>
        <dbReference type="PROSITE-ProRule" id="PRU00708"/>
    </source>
</evidence>
<name>A0AAV6J8G1_9ERIC</name>
<dbReference type="NCBIfam" id="TIGR00756">
    <property type="entry name" value="PPR"/>
    <property type="match status" value="2"/>
</dbReference>
<evidence type="ECO:0000313" key="4">
    <source>
        <dbReference type="EMBL" id="KAG5537402.1"/>
    </source>
</evidence>
<dbReference type="InterPro" id="IPR050667">
    <property type="entry name" value="PPR-containing_protein"/>
</dbReference>
<feature type="repeat" description="PPR" evidence="3">
    <location>
        <begin position="393"/>
        <end position="427"/>
    </location>
</feature>
<keyword evidence="5" id="KW-1185">Reference proteome</keyword>
<dbReference type="Proteomes" id="UP000823749">
    <property type="component" value="Chromosome 8"/>
</dbReference>
<dbReference type="EMBL" id="JACTNZ010000008">
    <property type="protein sequence ID" value="KAG5537402.1"/>
    <property type="molecule type" value="Genomic_DNA"/>
</dbReference>
<organism evidence="4 5">
    <name type="scientific">Rhododendron griersonianum</name>
    <dbReference type="NCBI Taxonomy" id="479676"/>
    <lineage>
        <taxon>Eukaryota</taxon>
        <taxon>Viridiplantae</taxon>
        <taxon>Streptophyta</taxon>
        <taxon>Embryophyta</taxon>
        <taxon>Tracheophyta</taxon>
        <taxon>Spermatophyta</taxon>
        <taxon>Magnoliopsida</taxon>
        <taxon>eudicotyledons</taxon>
        <taxon>Gunneridae</taxon>
        <taxon>Pentapetalae</taxon>
        <taxon>asterids</taxon>
        <taxon>Ericales</taxon>
        <taxon>Ericaceae</taxon>
        <taxon>Ericoideae</taxon>
        <taxon>Rhodoreae</taxon>
        <taxon>Rhododendron</taxon>
    </lineage>
</organism>
<dbReference type="AlphaFoldDB" id="A0AAV6J8G1"/>
<dbReference type="InterPro" id="IPR002885">
    <property type="entry name" value="PPR_rpt"/>
</dbReference>
<evidence type="ECO:0000256" key="2">
    <source>
        <dbReference type="ARBA" id="ARBA00022737"/>
    </source>
</evidence>
<protein>
    <recommendedName>
        <fullName evidence="6">Pentatricopeptide repeat-containing protein</fullName>
    </recommendedName>
</protein>
<keyword evidence="2" id="KW-0677">Repeat</keyword>
<dbReference type="Gene3D" id="1.25.40.10">
    <property type="entry name" value="Tetratricopeptide repeat domain"/>
    <property type="match status" value="3"/>
</dbReference>
<feature type="repeat" description="PPR" evidence="3">
    <location>
        <begin position="323"/>
        <end position="357"/>
    </location>
</feature>
<dbReference type="PROSITE" id="PS51375">
    <property type="entry name" value="PPR"/>
    <property type="match status" value="4"/>
</dbReference>
<evidence type="ECO:0008006" key="6">
    <source>
        <dbReference type="Google" id="ProtNLM"/>
    </source>
</evidence>
<accession>A0AAV6J8G1</accession>
<dbReference type="InterPro" id="IPR011990">
    <property type="entry name" value="TPR-like_helical_dom_sf"/>
</dbReference>
<comment type="similarity">
    <text evidence="1">Belongs to the PPR family. P subfamily.</text>
</comment>
<dbReference type="PANTHER" id="PTHR47939">
    <property type="entry name" value="MEMBRANE-ASSOCIATED SALT-INDUCIBLE PROTEIN-LIKE"/>
    <property type="match status" value="1"/>
</dbReference>
<dbReference type="Pfam" id="PF13041">
    <property type="entry name" value="PPR_2"/>
    <property type="match status" value="1"/>
</dbReference>
<proteinExistence type="inferred from homology"/>
<feature type="repeat" description="PPR" evidence="3">
    <location>
        <begin position="358"/>
        <end position="392"/>
    </location>
</feature>
<dbReference type="PANTHER" id="PTHR47939:SF5">
    <property type="entry name" value="PENTACOTRIPEPTIDE-REPEAT REGION OF PRORP DOMAIN-CONTAINING PROTEIN"/>
    <property type="match status" value="1"/>
</dbReference>
<reference evidence="4" key="1">
    <citation type="submission" date="2020-08" db="EMBL/GenBank/DDBJ databases">
        <title>Plant Genome Project.</title>
        <authorList>
            <person name="Zhang R.-G."/>
        </authorList>
    </citation>
    <scope>NUCLEOTIDE SEQUENCE</scope>
    <source>
        <strain evidence="4">WSP0</strain>
        <tissue evidence="4">Leaf</tissue>
    </source>
</reference>
<sequence length="629" mass="71708">MMALLTIARRLQRTHPKHFLPFPFYSLPQPSLPSLSPSNQVHHLSQAFHQTGLVPSRPIPQIPHFSSLQPSHDQTLHDPIDFNECTNEKTHHFQLGVRKLIKAIEKADQFSSKEEAIEVLDKAGVEPKEELVYLAIWDLREEWKLAFLVFKWGEKFGCLGGKVWDLMVWVLGNHKKFSTAWCLIRDLHRSSMDTRRTMLVLMDSSGLKRLYVFGSNSLEAAYIGFRMWYTAANDPGKAIQTFQLMEKFRMTPDTTAFHTLLTSLCKHGNIEEAEEFMLLNKKLFPLETEGFNIILNGWCNICLDLFEAKRIWREMSKCCITPDATSYTHMISCFSKVGNLFDSLRLYDEMKKRGWVPGIKVYNSLLYVLTRENCLDEALKILDKMREAGVKPDSATYNSMIVPLCEASKLEEARNTLATMIGESVSPTIETYHAFLEGASVDVTLEFLNHMKKTGLGPNRDSFLLIFCKFLKLKQPEYALRIWEEMKRYEVVPDSAHYALLVEGLATCGSVIKARELYGEMILSGMLDDPKLKKLLNEPVQHTIRQSGEEEEPFGILRNLKKGSEVIGLHIRMTVVGAENVLTLRNPLAATASGDVKYLELSGTYLLLNVLMHAGRFAVERTDACWEKA</sequence>
<dbReference type="Pfam" id="PF01535">
    <property type="entry name" value="PPR"/>
    <property type="match status" value="3"/>
</dbReference>
<comment type="caution">
    <text evidence="4">The sequence shown here is derived from an EMBL/GenBank/DDBJ whole genome shotgun (WGS) entry which is preliminary data.</text>
</comment>